<comment type="caution">
    <text evidence="4">The sequence shown here is derived from an EMBL/GenBank/DDBJ whole genome shotgun (WGS) entry which is preliminary data.</text>
</comment>
<feature type="domain" description="SPOR" evidence="3">
    <location>
        <begin position="253"/>
        <end position="333"/>
    </location>
</feature>
<dbReference type="InterPro" id="IPR052521">
    <property type="entry name" value="Cell_div_SPOR-domain"/>
</dbReference>
<dbReference type="PROSITE" id="PS51724">
    <property type="entry name" value="SPOR"/>
    <property type="match status" value="1"/>
</dbReference>
<accession>A0A4R3I3I6</accession>
<dbReference type="Gene3D" id="3.30.70.1070">
    <property type="entry name" value="Sporulation related repeat"/>
    <property type="match status" value="1"/>
</dbReference>
<keyword evidence="2" id="KW-1133">Transmembrane helix</keyword>
<evidence type="ECO:0000259" key="3">
    <source>
        <dbReference type="PROSITE" id="PS51724"/>
    </source>
</evidence>
<evidence type="ECO:0000256" key="1">
    <source>
        <dbReference type="SAM" id="MobiDB-lite"/>
    </source>
</evidence>
<dbReference type="GO" id="GO:0042834">
    <property type="term" value="F:peptidoglycan binding"/>
    <property type="evidence" value="ECO:0007669"/>
    <property type="project" value="InterPro"/>
</dbReference>
<dbReference type="PANTHER" id="PTHR38687">
    <property type="entry name" value="CELL DIVISION PROTEIN DEDD-RELATED"/>
    <property type="match status" value="1"/>
</dbReference>
<dbReference type="PANTHER" id="PTHR38687:SF1">
    <property type="entry name" value="CELL DIVISION PROTEIN DEDD"/>
    <property type="match status" value="1"/>
</dbReference>
<keyword evidence="5" id="KW-1185">Reference proteome</keyword>
<feature type="region of interest" description="Disordered" evidence="1">
    <location>
        <begin position="92"/>
        <end position="258"/>
    </location>
</feature>
<dbReference type="InterPro" id="IPR036680">
    <property type="entry name" value="SPOR-like_sf"/>
</dbReference>
<dbReference type="GO" id="GO:0030428">
    <property type="term" value="C:cell septum"/>
    <property type="evidence" value="ECO:0007669"/>
    <property type="project" value="TreeGrafter"/>
</dbReference>
<dbReference type="GO" id="GO:0032153">
    <property type="term" value="C:cell division site"/>
    <property type="evidence" value="ECO:0007669"/>
    <property type="project" value="TreeGrafter"/>
</dbReference>
<sequence>MSLSSLFRKNNKQETPDDDNSFSRAADEPKPKRARARRKSASEDEANDPVLPEKKRARRRLIGAVTLVLAAVIGLPMVLDAEPKPIAHDIDIRIPSKDQSPVPRRVPQADALDPSEQIIEPADAAADTHAPVMPSAPTATTGAQKISGSSQQGNAATAAPAERSTPVVTKTQAVDKPGPAAKPASSSDKLAAAETHGAAKSESKSSSKPEAHDKDVKSSAKPSASSDRETERAMAILEGKGSAKQDAAKSASDNKSGKYSIQVAALSSQDKVNELRAKLKAAGIASQTQKVPTASGERIRVRVGPFASKEEAEKMRARLVKLGLNGSLVPLGE</sequence>
<keyword evidence="2" id="KW-0812">Transmembrane</keyword>
<name>A0A4R3I3I6_PAULE</name>
<evidence type="ECO:0000256" key="2">
    <source>
        <dbReference type="SAM" id="Phobius"/>
    </source>
</evidence>
<feature type="region of interest" description="Disordered" evidence="1">
    <location>
        <begin position="1"/>
        <end position="57"/>
    </location>
</feature>
<organism evidence="4 5">
    <name type="scientific">Paucimonas lemoignei</name>
    <name type="common">Pseudomonas lemoignei</name>
    <dbReference type="NCBI Taxonomy" id="29443"/>
    <lineage>
        <taxon>Bacteria</taxon>
        <taxon>Pseudomonadati</taxon>
        <taxon>Pseudomonadota</taxon>
        <taxon>Betaproteobacteria</taxon>
        <taxon>Burkholderiales</taxon>
        <taxon>Burkholderiaceae</taxon>
        <taxon>Paucimonas</taxon>
    </lineage>
</organism>
<protein>
    <submittedName>
        <fullName evidence="4">DedD protein</fullName>
    </submittedName>
</protein>
<feature type="compositionally biased region" description="Polar residues" evidence="1">
    <location>
        <begin position="137"/>
        <end position="155"/>
    </location>
</feature>
<dbReference type="Pfam" id="PF05036">
    <property type="entry name" value="SPOR"/>
    <property type="match status" value="1"/>
</dbReference>
<reference evidence="4 5" key="1">
    <citation type="submission" date="2019-03" db="EMBL/GenBank/DDBJ databases">
        <title>Genomic Encyclopedia of Type Strains, Phase IV (KMG-IV): sequencing the most valuable type-strain genomes for metagenomic binning, comparative biology and taxonomic classification.</title>
        <authorList>
            <person name="Goeker M."/>
        </authorList>
    </citation>
    <scope>NUCLEOTIDE SEQUENCE [LARGE SCALE GENOMIC DNA]</scope>
    <source>
        <strain evidence="4 5">DSM 7445</strain>
    </source>
</reference>
<evidence type="ECO:0000313" key="5">
    <source>
        <dbReference type="Proteomes" id="UP000295382"/>
    </source>
</evidence>
<dbReference type="OrthoDB" id="8563804at2"/>
<feature type="compositionally biased region" description="Low complexity" evidence="1">
    <location>
        <begin position="248"/>
        <end position="258"/>
    </location>
</feature>
<feature type="transmembrane region" description="Helical" evidence="2">
    <location>
        <begin position="61"/>
        <end position="79"/>
    </location>
</feature>
<dbReference type="InterPro" id="IPR007730">
    <property type="entry name" value="SPOR-like_dom"/>
</dbReference>
<evidence type="ECO:0000313" key="4">
    <source>
        <dbReference type="EMBL" id="TCS39613.1"/>
    </source>
</evidence>
<dbReference type="SUPFAM" id="SSF110997">
    <property type="entry name" value="Sporulation related repeat"/>
    <property type="match status" value="1"/>
</dbReference>
<dbReference type="AlphaFoldDB" id="A0A4R3I3I6"/>
<gene>
    <name evidence="4" type="ORF">EDC30_101570</name>
</gene>
<dbReference type="EMBL" id="SLZQ01000001">
    <property type="protein sequence ID" value="TCS39613.1"/>
    <property type="molecule type" value="Genomic_DNA"/>
</dbReference>
<dbReference type="GO" id="GO:0032506">
    <property type="term" value="P:cytokinetic process"/>
    <property type="evidence" value="ECO:0007669"/>
    <property type="project" value="TreeGrafter"/>
</dbReference>
<proteinExistence type="predicted"/>
<dbReference type="RefSeq" id="WP_132257060.1">
    <property type="nucleotide sequence ID" value="NZ_SLZQ01000001.1"/>
</dbReference>
<feature type="compositionally biased region" description="Basic and acidic residues" evidence="1">
    <location>
        <begin position="197"/>
        <end position="218"/>
    </location>
</feature>
<keyword evidence="2" id="KW-0472">Membrane</keyword>
<dbReference type="Proteomes" id="UP000295382">
    <property type="component" value="Unassembled WGS sequence"/>
</dbReference>